<organism evidence="2 3">
    <name type="scientific">Micromonospora rhizosphaerae</name>
    <dbReference type="NCBI Taxonomy" id="568872"/>
    <lineage>
        <taxon>Bacteria</taxon>
        <taxon>Bacillati</taxon>
        <taxon>Actinomycetota</taxon>
        <taxon>Actinomycetes</taxon>
        <taxon>Micromonosporales</taxon>
        <taxon>Micromonosporaceae</taxon>
        <taxon>Micromonospora</taxon>
    </lineage>
</organism>
<dbReference type="InterPro" id="IPR034904">
    <property type="entry name" value="FSCA_dom_sf"/>
</dbReference>
<dbReference type="RefSeq" id="WP_091344905.1">
    <property type="nucleotide sequence ID" value="NZ_FMHV01000002.1"/>
</dbReference>
<dbReference type="AlphaFoldDB" id="A0A1C6SXG1"/>
<keyword evidence="3" id="KW-1185">Reference proteome</keyword>
<proteinExistence type="predicted"/>
<feature type="region of interest" description="Disordered" evidence="1">
    <location>
        <begin position="179"/>
        <end position="201"/>
    </location>
</feature>
<gene>
    <name evidence="2" type="ORF">GA0070624_4880</name>
</gene>
<dbReference type="OrthoDB" id="4320373at2"/>
<dbReference type="SUPFAM" id="SSF117916">
    <property type="entry name" value="Fe-S cluster assembly (FSCA) domain-like"/>
    <property type="match status" value="1"/>
</dbReference>
<evidence type="ECO:0000256" key="1">
    <source>
        <dbReference type="SAM" id="MobiDB-lite"/>
    </source>
</evidence>
<dbReference type="Proteomes" id="UP000199413">
    <property type="component" value="Unassembled WGS sequence"/>
</dbReference>
<evidence type="ECO:0000313" key="2">
    <source>
        <dbReference type="EMBL" id="SCL34012.1"/>
    </source>
</evidence>
<dbReference type="Gene3D" id="3.30.300.130">
    <property type="entry name" value="Fe-S cluster assembly (FSCA)"/>
    <property type="match status" value="1"/>
</dbReference>
<protein>
    <submittedName>
        <fullName evidence="2">Uncharacterized protein</fullName>
    </submittedName>
</protein>
<reference evidence="3" key="1">
    <citation type="submission" date="2016-06" db="EMBL/GenBank/DDBJ databases">
        <authorList>
            <person name="Varghese N."/>
            <person name="Submissions Spin"/>
        </authorList>
    </citation>
    <scope>NUCLEOTIDE SEQUENCE [LARGE SCALE GENOMIC DNA]</scope>
    <source>
        <strain evidence="3">DSM 45431</strain>
    </source>
</reference>
<dbReference type="EMBL" id="FMHV01000002">
    <property type="protein sequence ID" value="SCL34012.1"/>
    <property type="molecule type" value="Genomic_DNA"/>
</dbReference>
<accession>A0A1C6SXG1</accession>
<sequence>MAEPDVRRLDDAAVEPRLARLDDVLGQLERIPGRTAELAMEAVETLTEVYGEALARVADLAAGSPRLLDGLTGDELLRHLLLLHCIHPDPAERRVARALDDLRAQLRSQGAEAELVEVRDVVARISVSSRSCGGCGTALHDLIREQVLTVAPELSGVHVVAPEPAPALIPVTAVRRRPDADDGAMRAAQGSAQPLARGGAG</sequence>
<dbReference type="STRING" id="568872.GA0070624_4880"/>
<name>A0A1C6SXG1_9ACTN</name>
<evidence type="ECO:0000313" key="3">
    <source>
        <dbReference type="Proteomes" id="UP000199413"/>
    </source>
</evidence>